<keyword evidence="1" id="KW-1133">Transmembrane helix</keyword>
<name>A0A2U1N8I9_ARTAN</name>
<comment type="caution">
    <text evidence="2">The sequence shown here is derived from an EMBL/GenBank/DDBJ whole genome shotgun (WGS) entry which is preliminary data.</text>
</comment>
<keyword evidence="3" id="KW-1185">Reference proteome</keyword>
<evidence type="ECO:0000313" key="3">
    <source>
        <dbReference type="Proteomes" id="UP000245207"/>
    </source>
</evidence>
<dbReference type="OrthoDB" id="684151at2759"/>
<dbReference type="STRING" id="35608.A0A2U1N8I9"/>
<organism evidence="2 3">
    <name type="scientific">Artemisia annua</name>
    <name type="common">Sweet wormwood</name>
    <dbReference type="NCBI Taxonomy" id="35608"/>
    <lineage>
        <taxon>Eukaryota</taxon>
        <taxon>Viridiplantae</taxon>
        <taxon>Streptophyta</taxon>
        <taxon>Embryophyta</taxon>
        <taxon>Tracheophyta</taxon>
        <taxon>Spermatophyta</taxon>
        <taxon>Magnoliopsida</taxon>
        <taxon>eudicotyledons</taxon>
        <taxon>Gunneridae</taxon>
        <taxon>Pentapetalae</taxon>
        <taxon>asterids</taxon>
        <taxon>campanulids</taxon>
        <taxon>Asterales</taxon>
        <taxon>Asteraceae</taxon>
        <taxon>Asteroideae</taxon>
        <taxon>Anthemideae</taxon>
        <taxon>Artemisiinae</taxon>
        <taxon>Artemisia</taxon>
    </lineage>
</organism>
<gene>
    <name evidence="2" type="ORF">CTI12_AA280980</name>
</gene>
<dbReference type="Pfam" id="PF03140">
    <property type="entry name" value="DUF247"/>
    <property type="match status" value="1"/>
</dbReference>
<keyword evidence="1" id="KW-0812">Transmembrane</keyword>
<dbReference type="EMBL" id="PKPP01003356">
    <property type="protein sequence ID" value="PWA69818.1"/>
    <property type="molecule type" value="Genomic_DNA"/>
</dbReference>
<dbReference type="InterPro" id="IPR004158">
    <property type="entry name" value="DUF247_pln"/>
</dbReference>
<evidence type="ECO:0000313" key="2">
    <source>
        <dbReference type="EMBL" id="PWA69818.1"/>
    </source>
</evidence>
<proteinExistence type="predicted"/>
<reference evidence="2 3" key="1">
    <citation type="journal article" date="2018" name="Mol. Plant">
        <title>The genome of Artemisia annua provides insight into the evolution of Asteraceae family and artemisinin biosynthesis.</title>
        <authorList>
            <person name="Shen Q."/>
            <person name="Zhang L."/>
            <person name="Liao Z."/>
            <person name="Wang S."/>
            <person name="Yan T."/>
            <person name="Shi P."/>
            <person name="Liu M."/>
            <person name="Fu X."/>
            <person name="Pan Q."/>
            <person name="Wang Y."/>
            <person name="Lv Z."/>
            <person name="Lu X."/>
            <person name="Zhang F."/>
            <person name="Jiang W."/>
            <person name="Ma Y."/>
            <person name="Chen M."/>
            <person name="Hao X."/>
            <person name="Li L."/>
            <person name="Tang Y."/>
            <person name="Lv G."/>
            <person name="Zhou Y."/>
            <person name="Sun X."/>
            <person name="Brodelius P.E."/>
            <person name="Rose J.K.C."/>
            <person name="Tang K."/>
        </authorList>
    </citation>
    <scope>NUCLEOTIDE SEQUENCE [LARGE SCALE GENOMIC DNA]</scope>
    <source>
        <strain evidence="3">cv. Huhao1</strain>
        <tissue evidence="2">Leaf</tissue>
    </source>
</reference>
<feature type="transmembrane region" description="Helical" evidence="1">
    <location>
        <begin position="488"/>
        <end position="511"/>
    </location>
</feature>
<accession>A0A2U1N8I9</accession>
<evidence type="ECO:0000256" key="1">
    <source>
        <dbReference type="SAM" id="Phobius"/>
    </source>
</evidence>
<keyword evidence="1" id="KW-0472">Membrane</keyword>
<sequence length="515" mass="59362">MKKVIWYVLHNSPEIDAYMNEFQSERPESDMQQEFPRWFESKIGNLYTANDPRCTPDLFALACGPSSTATLVYSCVVNGVKFVVHSRDVKRTTQNSGICLHGEKEGEMYYGQLEGILEFSYTQFIVVLFRDKWFDLAKRADAHRVNSIYVSIDELIQKQKTQRKQGKQLTPSIYRVPDILRNVNKLSYDPRVLSIGPFHKEKENLKRLEANKKYDSHSFFDVYLVSLYVKHDLVLLENQIPFFVLEDLFRCTISLIERNLSLVKLVLEFLEDINPFSDELVANIPTADTDHDHILGLLQRCYHPMDAAGTSLPDHKGLREAAVTALSYSAADLSRAGVKFAPNKNKKSILTMEFKVPRLSFHCFSMGKPTFFMPVLTIEDYTESFFRNLIAYEQLTPANSKHITSYAFAMDCLLDSQEDVHKVIGSKVFINNLGSTKEASDLFNNICKEVTVNDFSYEEQWKQVHNYYKGYWPKNVAFLRRTYFNNPWSLIGLLAATLLFALTVAQTYFTIYHPS</sequence>
<protein>
    <submittedName>
        <fullName evidence="2">Uncharacterized protein</fullName>
    </submittedName>
</protein>
<dbReference type="Proteomes" id="UP000245207">
    <property type="component" value="Unassembled WGS sequence"/>
</dbReference>
<dbReference type="PANTHER" id="PTHR31170">
    <property type="entry name" value="BNAC04G53230D PROTEIN"/>
    <property type="match status" value="1"/>
</dbReference>
<dbReference type="PANTHER" id="PTHR31170:SF25">
    <property type="entry name" value="BNAA09G04570D PROTEIN"/>
    <property type="match status" value="1"/>
</dbReference>
<dbReference type="AlphaFoldDB" id="A0A2U1N8I9"/>